<evidence type="ECO:0000259" key="14">
    <source>
        <dbReference type="PROSITE" id="PS51379"/>
    </source>
</evidence>
<dbReference type="SUPFAM" id="SSF54862">
    <property type="entry name" value="4Fe-4S ferredoxins"/>
    <property type="match status" value="1"/>
</dbReference>
<evidence type="ECO:0000256" key="4">
    <source>
        <dbReference type="ARBA" id="ARBA00022723"/>
    </source>
</evidence>
<feature type="domain" description="4Fe-4S ferredoxin-type" evidence="14">
    <location>
        <begin position="68"/>
        <end position="100"/>
    </location>
</feature>
<sequence length="222" mass="25061">MAEELTPISNDDVVWMEEPEMGFWESTFLPAIFSGLKNSLRHVTDFKPVTQQYPEEKPDLPLNYRGVHRLNRDDKGRVKCVACMMCSTACPARCIDIVAEEAPKDDPLWADRDKRPKSFVIDELKCIYCGMCEEACPVDSIELTHIYDLTGMTRQEMKFNKEKLLEVFDKTKDNPRDPIRTHRGVLGPASDFTSLPPVGPATQIPQGDKASKPVSTDVIKQG</sequence>
<dbReference type="GO" id="GO:0050136">
    <property type="term" value="F:NADH dehydrogenase (quinone) (non-electrogenic) activity"/>
    <property type="evidence" value="ECO:0007669"/>
    <property type="project" value="UniProtKB-UniRule"/>
</dbReference>
<evidence type="ECO:0000256" key="2">
    <source>
        <dbReference type="ARBA" id="ARBA00022485"/>
    </source>
</evidence>
<keyword evidence="2 12" id="KW-0004">4Fe-4S</keyword>
<keyword evidence="7 12" id="KW-0408">Iron</keyword>
<feature type="domain" description="4Fe-4S ferredoxin-type" evidence="14">
    <location>
        <begin position="117"/>
        <end position="146"/>
    </location>
</feature>
<dbReference type="HAMAP" id="MF_01351">
    <property type="entry name" value="NDH1_NuoI"/>
    <property type="match status" value="1"/>
</dbReference>
<comment type="cofactor">
    <cofactor evidence="12">
        <name>[4Fe-4S] cluster</name>
        <dbReference type="ChEBI" id="CHEBI:49883"/>
    </cofactor>
    <text evidence="12">Binds 2 [4Fe-4S] clusters per subunit.</text>
</comment>
<organism evidence="15 16">
    <name type="scientific">Planctopirus hydrillae</name>
    <dbReference type="NCBI Taxonomy" id="1841610"/>
    <lineage>
        <taxon>Bacteria</taxon>
        <taxon>Pseudomonadati</taxon>
        <taxon>Planctomycetota</taxon>
        <taxon>Planctomycetia</taxon>
        <taxon>Planctomycetales</taxon>
        <taxon>Planctomycetaceae</taxon>
        <taxon>Planctopirus</taxon>
    </lineage>
</organism>
<dbReference type="AlphaFoldDB" id="A0A1C3EMY7"/>
<dbReference type="InterPro" id="IPR010226">
    <property type="entry name" value="NADH_quinone_OxRdtase_chainI"/>
</dbReference>
<reference evidence="15 16" key="1">
    <citation type="submission" date="2016-05" db="EMBL/GenBank/DDBJ databases">
        <title>Genomic and physiological characterization of Planctopirus sp. isolated from fresh water lake.</title>
        <authorList>
            <person name="Subhash Y."/>
            <person name="Ramana C."/>
        </authorList>
    </citation>
    <scope>NUCLEOTIDE SEQUENCE [LARGE SCALE GENOMIC DNA]</scope>
    <source>
        <strain evidence="15 16">JC280</strain>
    </source>
</reference>
<feature type="binding site" evidence="12">
    <location>
        <position position="80"/>
    </location>
    <ligand>
        <name>[4Fe-4S] cluster</name>
        <dbReference type="ChEBI" id="CHEBI:49883"/>
        <label>1</label>
    </ligand>
</feature>
<comment type="subcellular location">
    <subcellularLocation>
        <location evidence="12">Cell membrane</location>
        <topology evidence="12">Peripheral membrane protein</topology>
    </subcellularLocation>
</comment>
<dbReference type="Pfam" id="PF12838">
    <property type="entry name" value="Fer4_7"/>
    <property type="match status" value="1"/>
</dbReference>
<evidence type="ECO:0000256" key="3">
    <source>
        <dbReference type="ARBA" id="ARBA00022719"/>
    </source>
</evidence>
<feature type="binding site" evidence="12">
    <location>
        <position position="129"/>
    </location>
    <ligand>
        <name>[4Fe-4S] cluster</name>
        <dbReference type="ChEBI" id="CHEBI:49883"/>
        <label>2</label>
    </ligand>
</feature>
<dbReference type="OrthoDB" id="9803192at2"/>
<evidence type="ECO:0000256" key="11">
    <source>
        <dbReference type="ARBA" id="ARBA00023136"/>
    </source>
</evidence>
<comment type="similarity">
    <text evidence="12">Belongs to the complex I 23 kDa subunit family.</text>
</comment>
<comment type="subunit">
    <text evidence="12">NDH-1 is composed of 14 different subunits. Subunits NuoA, H, J, K, L, M, N constitute the membrane sector of the complex.</text>
</comment>
<dbReference type="GO" id="GO:0005886">
    <property type="term" value="C:plasma membrane"/>
    <property type="evidence" value="ECO:0007669"/>
    <property type="project" value="UniProtKB-SubCell"/>
</dbReference>
<dbReference type="PROSITE" id="PS00198">
    <property type="entry name" value="4FE4S_FER_1"/>
    <property type="match status" value="1"/>
</dbReference>
<keyword evidence="9 12" id="KW-0520">NAD</keyword>
<gene>
    <name evidence="12" type="primary">nuoI</name>
    <name evidence="15" type="ORF">A6X21_02600</name>
</gene>
<evidence type="ECO:0000256" key="7">
    <source>
        <dbReference type="ARBA" id="ARBA00023004"/>
    </source>
</evidence>
<evidence type="ECO:0000256" key="1">
    <source>
        <dbReference type="ARBA" id="ARBA00022475"/>
    </source>
</evidence>
<name>A0A1C3EMY7_9PLAN</name>
<comment type="caution">
    <text evidence="15">The sequence shown here is derived from an EMBL/GenBank/DDBJ whole genome shotgun (WGS) entry which is preliminary data.</text>
</comment>
<evidence type="ECO:0000256" key="8">
    <source>
        <dbReference type="ARBA" id="ARBA00023014"/>
    </source>
</evidence>
<evidence type="ECO:0000256" key="5">
    <source>
        <dbReference type="ARBA" id="ARBA00022737"/>
    </source>
</evidence>
<dbReference type="Gene3D" id="3.30.70.3270">
    <property type="match status" value="1"/>
</dbReference>
<accession>A0A1C3EMY7</accession>
<comment type="function">
    <text evidence="12">NDH-1 shuttles electrons from NADH, via FMN and iron-sulfur (Fe-S) centers, to quinones in the respiratory chain. The immediate electron acceptor for the enzyme in this species is believed to be ubiquinone. Couples the redox reaction to proton translocation (for every two electrons transferred, four hydrogen ions are translocated across the cytoplasmic membrane), and thus conserves the redox energy in a proton gradient.</text>
</comment>
<dbReference type="InterPro" id="IPR017896">
    <property type="entry name" value="4Fe4S_Fe-S-bd"/>
</dbReference>
<keyword evidence="4 12" id="KW-0479">Metal-binding</keyword>
<keyword evidence="10 12" id="KW-0830">Ubiquinone</keyword>
<dbReference type="GO" id="GO:0051539">
    <property type="term" value="F:4 iron, 4 sulfur cluster binding"/>
    <property type="evidence" value="ECO:0007669"/>
    <property type="project" value="UniProtKB-KW"/>
</dbReference>
<dbReference type="RefSeq" id="WP_068846061.1">
    <property type="nucleotide sequence ID" value="NZ_LYDR01000039.1"/>
</dbReference>
<feature type="binding site" evidence="12">
    <location>
        <position position="126"/>
    </location>
    <ligand>
        <name>[4Fe-4S] cluster</name>
        <dbReference type="ChEBI" id="CHEBI:49883"/>
        <label>2</label>
    </ligand>
</feature>
<feature type="binding site" evidence="12">
    <location>
        <position position="86"/>
    </location>
    <ligand>
        <name>[4Fe-4S] cluster</name>
        <dbReference type="ChEBI" id="CHEBI:49883"/>
        <label>1</label>
    </ligand>
</feature>
<keyword evidence="16" id="KW-1185">Reference proteome</keyword>
<comment type="catalytic activity">
    <reaction evidence="12">
        <text>a quinone + NADH + 5 H(+)(in) = a quinol + NAD(+) + 4 H(+)(out)</text>
        <dbReference type="Rhea" id="RHEA:57888"/>
        <dbReference type="ChEBI" id="CHEBI:15378"/>
        <dbReference type="ChEBI" id="CHEBI:24646"/>
        <dbReference type="ChEBI" id="CHEBI:57540"/>
        <dbReference type="ChEBI" id="CHEBI:57945"/>
        <dbReference type="ChEBI" id="CHEBI:132124"/>
    </reaction>
</comment>
<keyword evidence="8 12" id="KW-0411">Iron-sulfur</keyword>
<proteinExistence type="inferred from homology"/>
<dbReference type="STRING" id="1841610.A6X21_02600"/>
<dbReference type="GO" id="GO:0005506">
    <property type="term" value="F:iron ion binding"/>
    <property type="evidence" value="ECO:0007669"/>
    <property type="project" value="UniProtKB-UniRule"/>
</dbReference>
<feature type="binding site" evidence="12">
    <location>
        <position position="136"/>
    </location>
    <ligand>
        <name>[4Fe-4S] cluster</name>
        <dbReference type="ChEBI" id="CHEBI:49883"/>
        <label>1</label>
    </ligand>
</feature>
<feature type="binding site" evidence="12">
    <location>
        <position position="132"/>
    </location>
    <ligand>
        <name>[4Fe-4S] cluster</name>
        <dbReference type="ChEBI" id="CHEBI:49883"/>
        <label>2</label>
    </ligand>
</feature>
<evidence type="ECO:0000313" key="15">
    <source>
        <dbReference type="EMBL" id="ODA34591.1"/>
    </source>
</evidence>
<keyword evidence="5" id="KW-0677">Repeat</keyword>
<dbReference type="EC" id="7.1.1.-" evidence="12"/>
<dbReference type="Proteomes" id="UP000094828">
    <property type="component" value="Unassembled WGS sequence"/>
</dbReference>
<dbReference type="PANTHER" id="PTHR10849:SF24">
    <property type="entry name" value="NADH-QUINONE OXIDOREDUCTASE SUBUNIT I 2"/>
    <property type="match status" value="1"/>
</dbReference>
<evidence type="ECO:0000313" key="16">
    <source>
        <dbReference type="Proteomes" id="UP000094828"/>
    </source>
</evidence>
<evidence type="ECO:0000256" key="13">
    <source>
        <dbReference type="SAM" id="MobiDB-lite"/>
    </source>
</evidence>
<protein>
    <recommendedName>
        <fullName evidence="12">NADH-quinone oxidoreductase subunit I</fullName>
        <ecNumber evidence="12">7.1.1.-</ecNumber>
    </recommendedName>
    <alternativeName>
        <fullName evidence="12">NADH dehydrogenase I subunit I</fullName>
    </alternativeName>
    <alternativeName>
        <fullName evidence="12">NDH-1 subunit I</fullName>
    </alternativeName>
</protein>
<keyword evidence="3 12" id="KW-0874">Quinone</keyword>
<evidence type="ECO:0000256" key="9">
    <source>
        <dbReference type="ARBA" id="ARBA00023027"/>
    </source>
</evidence>
<evidence type="ECO:0000256" key="6">
    <source>
        <dbReference type="ARBA" id="ARBA00022967"/>
    </source>
</evidence>
<dbReference type="EMBL" id="LYDR01000039">
    <property type="protein sequence ID" value="ODA34591.1"/>
    <property type="molecule type" value="Genomic_DNA"/>
</dbReference>
<keyword evidence="1 12" id="KW-1003">Cell membrane</keyword>
<feature type="binding site" evidence="12">
    <location>
        <position position="83"/>
    </location>
    <ligand>
        <name>[4Fe-4S] cluster</name>
        <dbReference type="ChEBI" id="CHEBI:49883"/>
        <label>1</label>
    </ligand>
</feature>
<keyword evidence="6 12" id="KW-1278">Translocase</keyword>
<dbReference type="NCBIfam" id="TIGR01971">
    <property type="entry name" value="NuoI"/>
    <property type="match status" value="1"/>
</dbReference>
<dbReference type="GO" id="GO:0048038">
    <property type="term" value="F:quinone binding"/>
    <property type="evidence" value="ECO:0007669"/>
    <property type="project" value="UniProtKB-KW"/>
</dbReference>
<keyword evidence="11 12" id="KW-0472">Membrane</keyword>
<evidence type="ECO:0000256" key="12">
    <source>
        <dbReference type="HAMAP-Rule" id="MF_01351"/>
    </source>
</evidence>
<dbReference type="PANTHER" id="PTHR10849">
    <property type="entry name" value="NADH DEHYDROGENASE UBIQUINONE IRON-SULFUR PROTEIN 8, MITOCHONDRIAL"/>
    <property type="match status" value="1"/>
</dbReference>
<feature type="binding site" evidence="12">
    <location>
        <position position="90"/>
    </location>
    <ligand>
        <name>[4Fe-4S] cluster</name>
        <dbReference type="ChEBI" id="CHEBI:49883"/>
        <label>2</label>
    </ligand>
</feature>
<feature type="region of interest" description="Disordered" evidence="13">
    <location>
        <begin position="172"/>
        <end position="222"/>
    </location>
</feature>
<dbReference type="InterPro" id="IPR017900">
    <property type="entry name" value="4Fe4S_Fe_S_CS"/>
</dbReference>
<dbReference type="PROSITE" id="PS51379">
    <property type="entry name" value="4FE4S_FER_2"/>
    <property type="match status" value="2"/>
</dbReference>
<evidence type="ECO:0000256" key="10">
    <source>
        <dbReference type="ARBA" id="ARBA00023075"/>
    </source>
</evidence>